<dbReference type="Pfam" id="PF00176">
    <property type="entry name" value="SNF2-rel_dom"/>
    <property type="match status" value="1"/>
</dbReference>
<reference evidence="5 6" key="1">
    <citation type="submission" date="2018-11" db="EMBL/GenBank/DDBJ databases">
        <authorList>
            <consortium name="Pathogen Informatics"/>
        </authorList>
    </citation>
    <scope>NUCLEOTIDE SEQUENCE [LARGE SCALE GENOMIC DNA]</scope>
</reference>
<evidence type="ECO:0000256" key="3">
    <source>
        <dbReference type="ARBA" id="ARBA00022840"/>
    </source>
</evidence>
<dbReference type="AlphaFoldDB" id="A0A3P7J7P1"/>
<dbReference type="PANTHER" id="PTHR45626">
    <property type="entry name" value="TRANSCRIPTION TERMINATION FACTOR 2-RELATED"/>
    <property type="match status" value="1"/>
</dbReference>
<dbReference type="SUPFAM" id="SSF52540">
    <property type="entry name" value="P-loop containing nucleoside triphosphate hydrolases"/>
    <property type="match status" value="1"/>
</dbReference>
<accession>A0A3P7J7P1</accession>
<dbReference type="Gene3D" id="3.40.50.10810">
    <property type="entry name" value="Tandem AAA-ATPase domain"/>
    <property type="match status" value="1"/>
</dbReference>
<organism evidence="5 6">
    <name type="scientific">Strongylus vulgaris</name>
    <name type="common">Blood worm</name>
    <dbReference type="NCBI Taxonomy" id="40348"/>
    <lineage>
        <taxon>Eukaryota</taxon>
        <taxon>Metazoa</taxon>
        <taxon>Ecdysozoa</taxon>
        <taxon>Nematoda</taxon>
        <taxon>Chromadorea</taxon>
        <taxon>Rhabditida</taxon>
        <taxon>Rhabditina</taxon>
        <taxon>Rhabditomorpha</taxon>
        <taxon>Strongyloidea</taxon>
        <taxon>Strongylidae</taxon>
        <taxon>Strongylus</taxon>
    </lineage>
</organism>
<dbReference type="OrthoDB" id="423559at2759"/>
<evidence type="ECO:0000313" key="6">
    <source>
        <dbReference type="Proteomes" id="UP000270094"/>
    </source>
</evidence>
<dbReference type="InterPro" id="IPR014001">
    <property type="entry name" value="Helicase_ATP-bd"/>
</dbReference>
<gene>
    <name evidence="5" type="ORF">SVUK_LOCUS11601</name>
</gene>
<keyword evidence="1" id="KW-0547">Nucleotide-binding</keyword>
<dbReference type="GO" id="GO:0008094">
    <property type="term" value="F:ATP-dependent activity, acting on DNA"/>
    <property type="evidence" value="ECO:0007669"/>
    <property type="project" value="TreeGrafter"/>
</dbReference>
<dbReference type="GO" id="GO:0005634">
    <property type="term" value="C:nucleus"/>
    <property type="evidence" value="ECO:0007669"/>
    <property type="project" value="TreeGrafter"/>
</dbReference>
<feature type="domain" description="Helicase ATP-binding" evidence="4">
    <location>
        <begin position="61"/>
        <end position="250"/>
    </location>
</feature>
<evidence type="ECO:0000256" key="2">
    <source>
        <dbReference type="ARBA" id="ARBA00022801"/>
    </source>
</evidence>
<keyword evidence="3" id="KW-0067">ATP-binding</keyword>
<dbReference type="EMBL" id="UYYB01097312">
    <property type="protein sequence ID" value="VDM76603.1"/>
    <property type="molecule type" value="Genomic_DNA"/>
</dbReference>
<dbReference type="PANTHER" id="PTHR45626:SF50">
    <property type="entry name" value="TRANSCRIPTION TERMINATION FACTOR 2"/>
    <property type="match status" value="1"/>
</dbReference>
<dbReference type="Proteomes" id="UP000270094">
    <property type="component" value="Unassembled WGS sequence"/>
</dbReference>
<dbReference type="PROSITE" id="PS51192">
    <property type="entry name" value="HELICASE_ATP_BIND_1"/>
    <property type="match status" value="1"/>
</dbReference>
<evidence type="ECO:0000313" key="5">
    <source>
        <dbReference type="EMBL" id="VDM76603.1"/>
    </source>
</evidence>
<proteinExistence type="predicted"/>
<keyword evidence="6" id="KW-1185">Reference proteome</keyword>
<dbReference type="SMART" id="SM00487">
    <property type="entry name" value="DEXDc"/>
    <property type="match status" value="1"/>
</dbReference>
<name>A0A3P7J7P1_STRVU</name>
<dbReference type="InterPro" id="IPR050628">
    <property type="entry name" value="SNF2_RAD54_helicase_TF"/>
</dbReference>
<dbReference type="InterPro" id="IPR000330">
    <property type="entry name" value="SNF2_N"/>
</dbReference>
<protein>
    <recommendedName>
        <fullName evidence="4">Helicase ATP-binding domain-containing protein</fullName>
    </recommendedName>
</protein>
<evidence type="ECO:0000256" key="1">
    <source>
        <dbReference type="ARBA" id="ARBA00022741"/>
    </source>
</evidence>
<dbReference type="GO" id="GO:0005524">
    <property type="term" value="F:ATP binding"/>
    <property type="evidence" value="ECO:0007669"/>
    <property type="project" value="UniProtKB-KW"/>
</dbReference>
<evidence type="ECO:0000259" key="4">
    <source>
        <dbReference type="PROSITE" id="PS51192"/>
    </source>
</evidence>
<dbReference type="InterPro" id="IPR027417">
    <property type="entry name" value="P-loop_NTPase"/>
</dbReference>
<dbReference type="GO" id="GO:0006281">
    <property type="term" value="P:DNA repair"/>
    <property type="evidence" value="ECO:0007669"/>
    <property type="project" value="TreeGrafter"/>
</dbReference>
<dbReference type="InterPro" id="IPR038718">
    <property type="entry name" value="SNF2-like_sf"/>
</dbReference>
<dbReference type="GO" id="GO:0016787">
    <property type="term" value="F:hydrolase activity"/>
    <property type="evidence" value="ECO:0007669"/>
    <property type="project" value="UniProtKB-KW"/>
</dbReference>
<keyword evidence="2" id="KW-0378">Hydrolase</keyword>
<dbReference type="CDD" id="cd18008">
    <property type="entry name" value="DEXDc_SHPRH-like"/>
    <property type="match status" value="1"/>
</dbReference>
<sequence length="268" mass="30812">MVQFRLSNIHLVPKFVQFRALLSQPEPNQLTETPKGITCPLKEHQQSGLTWLKWRESIAPRGGILGKERKYLADEMGLGKTLCMISLIVAAKAERKLRRKEGRDEEDRERRQKVKARGLVPSNATLIVAPAALIYHWQAEIEERCEDGLLRTIVYHSNSRRKIGLDTLARADVVITTYTLLASEIERDGKNQRARPRSPSENLCLRHSCIFYYDLQKCSVLEDIYWGRIILDEAHQIKNKSTKSSRILVMACNLVCGFGFIHNTMRRK</sequence>